<evidence type="ECO:0000256" key="3">
    <source>
        <dbReference type="ARBA" id="ARBA00022553"/>
    </source>
</evidence>
<dbReference type="Proteomes" id="UP000886101">
    <property type="component" value="Unassembled WGS sequence"/>
</dbReference>
<dbReference type="AlphaFoldDB" id="A0A7V5P0J3"/>
<evidence type="ECO:0000256" key="2">
    <source>
        <dbReference type="ARBA" id="ARBA00012438"/>
    </source>
</evidence>
<dbReference type="Pfam" id="PF02518">
    <property type="entry name" value="HATPase_c"/>
    <property type="match status" value="1"/>
</dbReference>
<dbReference type="CDD" id="cd00075">
    <property type="entry name" value="HATPase"/>
    <property type="match status" value="1"/>
</dbReference>
<gene>
    <name evidence="5" type="ORF">ENJ96_07315</name>
</gene>
<dbReference type="PROSITE" id="PS50109">
    <property type="entry name" value="HIS_KIN"/>
    <property type="match status" value="1"/>
</dbReference>
<evidence type="ECO:0000313" key="5">
    <source>
        <dbReference type="EMBL" id="HHI97647.1"/>
    </source>
</evidence>
<dbReference type="InterPro" id="IPR036890">
    <property type="entry name" value="HATPase_C_sf"/>
</dbReference>
<reference evidence="5" key="1">
    <citation type="journal article" date="2020" name="mSystems">
        <title>Genome- and Community-Level Interaction Insights into Carbon Utilization and Element Cycling Functions of Hydrothermarchaeota in Hydrothermal Sediment.</title>
        <authorList>
            <person name="Zhou Z."/>
            <person name="Liu Y."/>
            <person name="Xu W."/>
            <person name="Pan J."/>
            <person name="Luo Z.H."/>
            <person name="Li M."/>
        </authorList>
    </citation>
    <scope>NUCLEOTIDE SEQUENCE [LARGE SCALE GENOMIC DNA]</scope>
    <source>
        <strain evidence="5">HyVt-533</strain>
    </source>
</reference>
<comment type="catalytic activity">
    <reaction evidence="1">
        <text>ATP + protein L-histidine = ADP + protein N-phospho-L-histidine.</text>
        <dbReference type="EC" id="2.7.13.3"/>
    </reaction>
</comment>
<dbReference type="EC" id="2.7.13.3" evidence="2"/>
<feature type="domain" description="Histidine kinase" evidence="4">
    <location>
        <begin position="211"/>
        <end position="441"/>
    </location>
</feature>
<dbReference type="PRINTS" id="PR00344">
    <property type="entry name" value="BCTRLSENSOR"/>
</dbReference>
<dbReference type="SUPFAM" id="SSF55874">
    <property type="entry name" value="ATPase domain of HSP90 chaperone/DNA topoisomerase II/histidine kinase"/>
    <property type="match status" value="1"/>
</dbReference>
<dbReference type="Gene3D" id="3.30.565.10">
    <property type="entry name" value="Histidine kinase-like ATPase, C-terminal domain"/>
    <property type="match status" value="1"/>
</dbReference>
<keyword evidence="3" id="KW-0597">Phosphoprotein</keyword>
<dbReference type="PANTHER" id="PTHR43547">
    <property type="entry name" value="TWO-COMPONENT HISTIDINE KINASE"/>
    <property type="match status" value="1"/>
</dbReference>
<keyword evidence="5" id="KW-0418">Kinase</keyword>
<protein>
    <recommendedName>
        <fullName evidence="2">histidine kinase</fullName>
        <ecNumber evidence="2">2.7.13.3</ecNumber>
    </recommendedName>
</protein>
<dbReference type="GO" id="GO:0000155">
    <property type="term" value="F:phosphorelay sensor kinase activity"/>
    <property type="evidence" value="ECO:0007669"/>
    <property type="project" value="TreeGrafter"/>
</dbReference>
<name>A0A7V5P0J3_9BACT</name>
<evidence type="ECO:0000256" key="1">
    <source>
        <dbReference type="ARBA" id="ARBA00000085"/>
    </source>
</evidence>
<organism evidence="5">
    <name type="scientific">Thermodesulfatator atlanticus</name>
    <dbReference type="NCBI Taxonomy" id="501497"/>
    <lineage>
        <taxon>Bacteria</taxon>
        <taxon>Pseudomonadati</taxon>
        <taxon>Thermodesulfobacteriota</taxon>
        <taxon>Thermodesulfobacteria</taxon>
        <taxon>Thermodesulfobacteriales</taxon>
        <taxon>Thermodesulfatatoraceae</taxon>
        <taxon>Thermodesulfatator</taxon>
    </lineage>
</organism>
<dbReference type="InterPro" id="IPR004358">
    <property type="entry name" value="Sig_transdc_His_kin-like_C"/>
</dbReference>
<dbReference type="EMBL" id="DROK01000213">
    <property type="protein sequence ID" value="HHI97647.1"/>
    <property type="molecule type" value="Genomic_DNA"/>
</dbReference>
<accession>A0A7V5P0J3</accession>
<proteinExistence type="predicted"/>
<dbReference type="InterPro" id="IPR003594">
    <property type="entry name" value="HATPase_dom"/>
</dbReference>
<keyword evidence="5" id="KW-0808">Transferase</keyword>
<comment type="caution">
    <text evidence="5">The sequence shown here is derived from an EMBL/GenBank/DDBJ whole genome shotgun (WGS) entry which is preliminary data.</text>
</comment>
<sequence length="454" mass="52578">MDTSLEVIRERIRTKKKQYQEYAFSVDQVNAIWAFFDLAQEYATLENFYRVCVLVPKEFLACQSRLYLVEEDDKVLLVADSEEGLISPPRAVPDLSPREEAFSQNGSFFFSFKGNRKLLSLLALPQEKPLLGMLEVRPPAPLQKNDFLFFQKYANRIGYNLHIKLLMTQTLEHIKFVNELVADIEHNVIIPNMYYRYLFRGLKKKIDFIKELRENLNRPTFSPEKVAGALEHLYQELLNHYQQIEKHYETVSLFLESLLRREHFEKGRFVLRKRPCRFAKEVIEAQLERYRKRFEQAGIKIDNRLGGVPDEEFVMAVDVGLLSQVYANLFSNALKYTREVTDETGKRVKFISLGREIIPDFFGPGRPGVKFNVFSTGPHLPPEEAQKIFEEGWRGTNTQGQPGSGRGLHFVKKVIELHGGVVGYEPTPLGNNFYFILPLKVDPKEASRELTKAS</sequence>
<evidence type="ECO:0000259" key="4">
    <source>
        <dbReference type="PROSITE" id="PS50109"/>
    </source>
</evidence>
<dbReference type="InterPro" id="IPR005467">
    <property type="entry name" value="His_kinase_dom"/>
</dbReference>
<dbReference type="SMART" id="SM00387">
    <property type="entry name" value="HATPase_c"/>
    <property type="match status" value="1"/>
</dbReference>
<dbReference type="PANTHER" id="PTHR43547:SF2">
    <property type="entry name" value="HYBRID SIGNAL TRANSDUCTION HISTIDINE KINASE C"/>
    <property type="match status" value="1"/>
</dbReference>